<sequence length="571" mass="63583">MSLENGTCSANSKNLRAERILAWKLELFTAFLVVTAFAVLISVLLSFSGRPQTAWSLHWLSLNGFVALLATLLQSALLALASEGISQGKYDWFWGKRKRQRYEGQPLRDLQIFDDASRGPLGSIKLLWRLKAWHLPSLGAALMLMILALPTFTQQILSVEYRLVPSPYNASLPSILRAEIYNGSRSYDGIEYADFHFTASIYDGILLQNDSELPVACPTGTCSWPITPSLGVCGACLDITEHLRVAKIKNSSDCSVYINKPDDVFLRVKCQKSTGLGSADNQLMIVSQSDFGYVLNSSLVDEPKPKWQNQIIEFTIIGVQNYSYMELYRNDATASNCLLWYCLQAHKNGITASGPMLPGYLSTGPGGFEPVIFTDIPNQFNAFAKESGTNYSVDDQTMQNSFVETHLILGSVTVLDPPQNWSDIAKTIYAALADPGSWIKRLALSMSNNVRSTGRASQTDRYNGTSYMSAPFIKVIWVWISYPVAMLIISLVFLFTSILQPYYKQAPPPWKHDALALLLLHVRDHGKALRLHKESGDAINDEMEDRRAMLTQEEGQWIFRLSNPSTGQGSP</sequence>
<keyword evidence="1" id="KW-1133">Transmembrane helix</keyword>
<gene>
    <name evidence="2" type="ORF">EV356DRAFT_529569</name>
</gene>
<dbReference type="PANTHER" id="PTHR35394:SF5">
    <property type="entry name" value="DUF3176 DOMAIN-CONTAINING PROTEIN"/>
    <property type="match status" value="1"/>
</dbReference>
<accession>A0A6A6HJT7</accession>
<dbReference type="PANTHER" id="PTHR35394">
    <property type="entry name" value="DUF3176 DOMAIN-CONTAINING PROTEIN"/>
    <property type="match status" value="1"/>
</dbReference>
<keyword evidence="1" id="KW-0472">Membrane</keyword>
<evidence type="ECO:0000313" key="3">
    <source>
        <dbReference type="Proteomes" id="UP000800092"/>
    </source>
</evidence>
<organism evidence="2 3">
    <name type="scientific">Viridothelium virens</name>
    <name type="common">Speckled blister lichen</name>
    <name type="synonym">Trypethelium virens</name>
    <dbReference type="NCBI Taxonomy" id="1048519"/>
    <lineage>
        <taxon>Eukaryota</taxon>
        <taxon>Fungi</taxon>
        <taxon>Dikarya</taxon>
        <taxon>Ascomycota</taxon>
        <taxon>Pezizomycotina</taxon>
        <taxon>Dothideomycetes</taxon>
        <taxon>Dothideomycetes incertae sedis</taxon>
        <taxon>Trypetheliales</taxon>
        <taxon>Trypetheliaceae</taxon>
        <taxon>Viridothelium</taxon>
    </lineage>
</organism>
<evidence type="ECO:0000313" key="2">
    <source>
        <dbReference type="EMBL" id="KAF2238078.1"/>
    </source>
</evidence>
<feature type="transmembrane region" description="Helical" evidence="1">
    <location>
        <begin position="476"/>
        <end position="495"/>
    </location>
</feature>
<feature type="transmembrane region" description="Helical" evidence="1">
    <location>
        <begin position="59"/>
        <end position="80"/>
    </location>
</feature>
<dbReference type="Pfam" id="PF11374">
    <property type="entry name" value="DUF3176"/>
    <property type="match status" value="1"/>
</dbReference>
<dbReference type="EMBL" id="ML991777">
    <property type="protein sequence ID" value="KAF2238078.1"/>
    <property type="molecule type" value="Genomic_DNA"/>
</dbReference>
<keyword evidence="3" id="KW-1185">Reference proteome</keyword>
<protein>
    <submittedName>
        <fullName evidence="2">Uncharacterized protein</fullName>
    </submittedName>
</protein>
<dbReference type="OrthoDB" id="5242705at2759"/>
<feature type="transmembrane region" description="Helical" evidence="1">
    <location>
        <begin position="21"/>
        <end position="47"/>
    </location>
</feature>
<reference evidence="2" key="1">
    <citation type="journal article" date="2020" name="Stud. Mycol.">
        <title>101 Dothideomycetes genomes: a test case for predicting lifestyles and emergence of pathogens.</title>
        <authorList>
            <person name="Haridas S."/>
            <person name="Albert R."/>
            <person name="Binder M."/>
            <person name="Bloem J."/>
            <person name="Labutti K."/>
            <person name="Salamov A."/>
            <person name="Andreopoulos B."/>
            <person name="Baker S."/>
            <person name="Barry K."/>
            <person name="Bills G."/>
            <person name="Bluhm B."/>
            <person name="Cannon C."/>
            <person name="Castanera R."/>
            <person name="Culley D."/>
            <person name="Daum C."/>
            <person name="Ezra D."/>
            <person name="Gonzalez J."/>
            <person name="Henrissat B."/>
            <person name="Kuo A."/>
            <person name="Liang C."/>
            <person name="Lipzen A."/>
            <person name="Lutzoni F."/>
            <person name="Magnuson J."/>
            <person name="Mondo S."/>
            <person name="Nolan M."/>
            <person name="Ohm R."/>
            <person name="Pangilinan J."/>
            <person name="Park H.-J."/>
            <person name="Ramirez L."/>
            <person name="Alfaro M."/>
            <person name="Sun H."/>
            <person name="Tritt A."/>
            <person name="Yoshinaga Y."/>
            <person name="Zwiers L.-H."/>
            <person name="Turgeon B."/>
            <person name="Goodwin S."/>
            <person name="Spatafora J."/>
            <person name="Crous P."/>
            <person name="Grigoriev I."/>
        </authorList>
    </citation>
    <scope>NUCLEOTIDE SEQUENCE</scope>
    <source>
        <strain evidence="2">Tuck. ex Michener</strain>
    </source>
</reference>
<proteinExistence type="predicted"/>
<keyword evidence="1" id="KW-0812">Transmembrane</keyword>
<dbReference type="Proteomes" id="UP000800092">
    <property type="component" value="Unassembled WGS sequence"/>
</dbReference>
<name>A0A6A6HJT7_VIRVR</name>
<feature type="transmembrane region" description="Helical" evidence="1">
    <location>
        <begin position="132"/>
        <end position="152"/>
    </location>
</feature>
<evidence type="ECO:0000256" key="1">
    <source>
        <dbReference type="SAM" id="Phobius"/>
    </source>
</evidence>
<dbReference type="AlphaFoldDB" id="A0A6A6HJT7"/>
<dbReference type="InterPro" id="IPR021514">
    <property type="entry name" value="DUF3176"/>
</dbReference>